<evidence type="ECO:0000256" key="3">
    <source>
        <dbReference type="ARBA" id="ARBA00012646"/>
    </source>
</evidence>
<dbReference type="OrthoDB" id="6413031at2759"/>
<feature type="non-terminal residue" evidence="8">
    <location>
        <position position="1"/>
    </location>
</feature>
<keyword evidence="7" id="KW-0325">Glycoprotein</keyword>
<organism evidence="8">
    <name type="scientific">Medioppia subpectinata</name>
    <dbReference type="NCBI Taxonomy" id="1979941"/>
    <lineage>
        <taxon>Eukaryota</taxon>
        <taxon>Metazoa</taxon>
        <taxon>Ecdysozoa</taxon>
        <taxon>Arthropoda</taxon>
        <taxon>Chelicerata</taxon>
        <taxon>Arachnida</taxon>
        <taxon>Acari</taxon>
        <taxon>Acariformes</taxon>
        <taxon>Sarcoptiformes</taxon>
        <taxon>Oribatida</taxon>
        <taxon>Brachypylina</taxon>
        <taxon>Oppioidea</taxon>
        <taxon>Oppiidae</taxon>
        <taxon>Medioppia</taxon>
    </lineage>
</organism>
<reference evidence="8" key="1">
    <citation type="submission" date="2020-11" db="EMBL/GenBank/DDBJ databases">
        <authorList>
            <person name="Tran Van P."/>
        </authorList>
    </citation>
    <scope>NUCLEOTIDE SEQUENCE</scope>
</reference>
<dbReference type="CDD" id="cd07061">
    <property type="entry name" value="HP_HAP_like"/>
    <property type="match status" value="1"/>
</dbReference>
<dbReference type="InterPro" id="IPR029033">
    <property type="entry name" value="His_PPase_superfam"/>
</dbReference>
<evidence type="ECO:0000256" key="5">
    <source>
        <dbReference type="ARBA" id="ARBA00022801"/>
    </source>
</evidence>
<feature type="non-terminal residue" evidence="8">
    <location>
        <position position="320"/>
    </location>
</feature>
<keyword evidence="6" id="KW-1015">Disulfide bond</keyword>
<evidence type="ECO:0000256" key="1">
    <source>
        <dbReference type="ARBA" id="ARBA00000032"/>
    </source>
</evidence>
<protein>
    <recommendedName>
        <fullName evidence="3">acid phosphatase</fullName>
        <ecNumber evidence="3">3.1.3.2</ecNumber>
    </recommendedName>
</protein>
<evidence type="ECO:0000256" key="6">
    <source>
        <dbReference type="ARBA" id="ARBA00023157"/>
    </source>
</evidence>
<evidence type="ECO:0000313" key="9">
    <source>
        <dbReference type="Proteomes" id="UP000759131"/>
    </source>
</evidence>
<gene>
    <name evidence="8" type="ORF">OSB1V03_LOCUS18477</name>
</gene>
<comment type="catalytic activity">
    <reaction evidence="1">
        <text>a phosphate monoester + H2O = an alcohol + phosphate</text>
        <dbReference type="Rhea" id="RHEA:15017"/>
        <dbReference type="ChEBI" id="CHEBI:15377"/>
        <dbReference type="ChEBI" id="CHEBI:30879"/>
        <dbReference type="ChEBI" id="CHEBI:43474"/>
        <dbReference type="ChEBI" id="CHEBI:67140"/>
        <dbReference type="EC" id="3.1.3.2"/>
    </reaction>
</comment>
<dbReference type="SUPFAM" id="SSF53254">
    <property type="entry name" value="Phosphoglycerate mutase-like"/>
    <property type="match status" value="1"/>
</dbReference>
<name>A0A7R9LG11_9ACAR</name>
<evidence type="ECO:0000313" key="8">
    <source>
        <dbReference type="EMBL" id="CAD7641032.1"/>
    </source>
</evidence>
<dbReference type="AlphaFoldDB" id="A0A7R9LG11"/>
<comment type="similarity">
    <text evidence="2">Belongs to the histidine acid phosphatase family.</text>
</comment>
<evidence type="ECO:0000256" key="7">
    <source>
        <dbReference type="ARBA" id="ARBA00023180"/>
    </source>
</evidence>
<dbReference type="EMBL" id="OC879161">
    <property type="protein sequence ID" value="CAD7641032.1"/>
    <property type="molecule type" value="Genomic_DNA"/>
</dbReference>
<evidence type="ECO:0000256" key="4">
    <source>
        <dbReference type="ARBA" id="ARBA00022729"/>
    </source>
</evidence>
<dbReference type="InterPro" id="IPR000560">
    <property type="entry name" value="His_Pase_clade-2"/>
</dbReference>
<dbReference type="GO" id="GO:0003993">
    <property type="term" value="F:acid phosphatase activity"/>
    <property type="evidence" value="ECO:0007669"/>
    <property type="project" value="UniProtKB-EC"/>
</dbReference>
<dbReference type="Proteomes" id="UP000759131">
    <property type="component" value="Unassembled WGS sequence"/>
</dbReference>
<dbReference type="Gene3D" id="3.40.50.1240">
    <property type="entry name" value="Phosphoglycerate mutase-like"/>
    <property type="match status" value="1"/>
</dbReference>
<sequence length="320" mass="37327">CVTICDASNQWPNHDISTLKLLQIVHRHGDRTAKDFAPNDPFDSEVFWPEGDGKLTTAGKYRMYKMGEFLRQEYGPYFGDQYSPREVYARSAAADRCLESVANLLAGAYPPKQTQWQWNKGSDASLGRLWQPIPINTVLDKKEDRLLDDKYDCPAVDKELEKIYNTNVIRKFLEENKQLYKKLSEIVGQEIKDISTATQLYEILKIELEHNYYWNTSEWSVEEEKQMVDQLSHSQLMQMRYEWDSPIIRRLKSGALIQELNTNFNKVLKNKKKNLKLYVYSTHHSEVGGLMHAYNVYNNLDLPYGTAVLLELHQNPSKDY</sequence>
<keyword evidence="9" id="KW-1185">Reference proteome</keyword>
<dbReference type="PANTHER" id="PTHR11567:SF211">
    <property type="entry name" value="PROSTATIC ACID PHOSPHATASE"/>
    <property type="match status" value="1"/>
</dbReference>
<dbReference type="Pfam" id="PF00328">
    <property type="entry name" value="His_Phos_2"/>
    <property type="match status" value="1"/>
</dbReference>
<proteinExistence type="inferred from homology"/>
<keyword evidence="5" id="KW-0378">Hydrolase</keyword>
<dbReference type="PANTHER" id="PTHR11567">
    <property type="entry name" value="ACID PHOSPHATASE-RELATED"/>
    <property type="match status" value="1"/>
</dbReference>
<accession>A0A7R9LG11</accession>
<keyword evidence="4" id="KW-0732">Signal</keyword>
<evidence type="ECO:0000256" key="2">
    <source>
        <dbReference type="ARBA" id="ARBA00005375"/>
    </source>
</evidence>
<dbReference type="InterPro" id="IPR050645">
    <property type="entry name" value="Histidine_acid_phosphatase"/>
</dbReference>
<dbReference type="EMBL" id="CAJPIZ010024586">
    <property type="protein sequence ID" value="CAG2118526.1"/>
    <property type="molecule type" value="Genomic_DNA"/>
</dbReference>
<dbReference type="EC" id="3.1.3.2" evidence="3"/>